<gene>
    <name evidence="1" type="ORF">LACBIDRAFT_330730</name>
</gene>
<dbReference type="HOGENOM" id="CLU_1678209_0_0_1"/>
<reference evidence="1 2" key="1">
    <citation type="journal article" date="2008" name="Nature">
        <title>The genome of Laccaria bicolor provides insights into mycorrhizal symbiosis.</title>
        <authorList>
            <person name="Martin F."/>
            <person name="Aerts A."/>
            <person name="Ahren D."/>
            <person name="Brun A."/>
            <person name="Danchin E.G.J."/>
            <person name="Duchaussoy F."/>
            <person name="Gibon J."/>
            <person name="Kohler A."/>
            <person name="Lindquist E."/>
            <person name="Pereda V."/>
            <person name="Salamov A."/>
            <person name="Shapiro H.J."/>
            <person name="Wuyts J."/>
            <person name="Blaudez D."/>
            <person name="Buee M."/>
            <person name="Brokstein P."/>
            <person name="Canbaeck B."/>
            <person name="Cohen D."/>
            <person name="Courty P.E."/>
            <person name="Coutinho P.M."/>
            <person name="Delaruelle C."/>
            <person name="Detter J.C."/>
            <person name="Deveau A."/>
            <person name="DiFazio S."/>
            <person name="Duplessis S."/>
            <person name="Fraissinet-Tachet L."/>
            <person name="Lucic E."/>
            <person name="Frey-Klett P."/>
            <person name="Fourrey C."/>
            <person name="Feussner I."/>
            <person name="Gay G."/>
            <person name="Grimwood J."/>
            <person name="Hoegger P.J."/>
            <person name="Jain P."/>
            <person name="Kilaru S."/>
            <person name="Labbe J."/>
            <person name="Lin Y.C."/>
            <person name="Legue V."/>
            <person name="Le Tacon F."/>
            <person name="Marmeisse R."/>
            <person name="Melayah D."/>
            <person name="Montanini B."/>
            <person name="Muratet M."/>
            <person name="Nehls U."/>
            <person name="Niculita-Hirzel H."/>
            <person name="Oudot-Le Secq M.P."/>
            <person name="Peter M."/>
            <person name="Quesneville H."/>
            <person name="Rajashekar B."/>
            <person name="Reich M."/>
            <person name="Rouhier N."/>
            <person name="Schmutz J."/>
            <person name="Yin T."/>
            <person name="Chalot M."/>
            <person name="Henrissat B."/>
            <person name="Kuees U."/>
            <person name="Lucas S."/>
            <person name="Van de Peer Y."/>
            <person name="Podila G.K."/>
            <person name="Polle A."/>
            <person name="Pukkila P.J."/>
            <person name="Richardson P.M."/>
            <person name="Rouze P."/>
            <person name="Sanders I.R."/>
            <person name="Stajich J.E."/>
            <person name="Tunlid A."/>
            <person name="Tuskan G."/>
            <person name="Grigoriev I.V."/>
        </authorList>
    </citation>
    <scope>NUCLEOTIDE SEQUENCE [LARGE SCALE GENOMIC DNA]</scope>
    <source>
        <strain evidence="2">S238N-H82 / ATCC MYA-4686</strain>
    </source>
</reference>
<dbReference type="KEGG" id="lbc:LACBIDRAFT_330730"/>
<accession>B0DM92</accession>
<evidence type="ECO:0000313" key="1">
    <source>
        <dbReference type="EMBL" id="EDR04239.1"/>
    </source>
</evidence>
<proteinExistence type="predicted"/>
<dbReference type="InParanoid" id="B0DM92"/>
<dbReference type="RefSeq" id="XP_001885130.1">
    <property type="nucleotide sequence ID" value="XM_001885095.1"/>
</dbReference>
<dbReference type="AlphaFoldDB" id="B0DM92"/>
<sequence>MATYVIRSRRSHHMLHKDRLDFDFMPHRQSFGFDKIGELRQLYGSSLHDVSSPSLPQLMSGWAVWKMYHSGTDTDSALPCWIYRPSNIIFASSFFREPAITSGGIDQDEWKISRSPLKWHPLRVKFQSTSFKTYNNAAYRCLPTLNQVRRIRIPPHA</sequence>
<protein>
    <submittedName>
        <fullName evidence="1">Predicted protein</fullName>
    </submittedName>
</protein>
<organism evidence="2">
    <name type="scientific">Laccaria bicolor (strain S238N-H82 / ATCC MYA-4686)</name>
    <name type="common">Bicoloured deceiver</name>
    <name type="synonym">Laccaria laccata var. bicolor</name>
    <dbReference type="NCBI Taxonomy" id="486041"/>
    <lineage>
        <taxon>Eukaryota</taxon>
        <taxon>Fungi</taxon>
        <taxon>Dikarya</taxon>
        <taxon>Basidiomycota</taxon>
        <taxon>Agaricomycotina</taxon>
        <taxon>Agaricomycetes</taxon>
        <taxon>Agaricomycetidae</taxon>
        <taxon>Agaricales</taxon>
        <taxon>Agaricineae</taxon>
        <taxon>Hydnangiaceae</taxon>
        <taxon>Laccaria</taxon>
    </lineage>
</organism>
<name>B0DM92_LACBS</name>
<keyword evidence="2" id="KW-1185">Reference proteome</keyword>
<dbReference type="Proteomes" id="UP000001194">
    <property type="component" value="Unassembled WGS sequence"/>
</dbReference>
<evidence type="ECO:0000313" key="2">
    <source>
        <dbReference type="Proteomes" id="UP000001194"/>
    </source>
</evidence>
<dbReference type="EMBL" id="DS547119">
    <property type="protein sequence ID" value="EDR04239.1"/>
    <property type="molecule type" value="Genomic_DNA"/>
</dbReference>
<dbReference type="GeneID" id="6080742"/>